<gene>
    <name evidence="1" type="ORF">PXEA_LOCUS19916</name>
</gene>
<evidence type="ECO:0000313" key="2">
    <source>
        <dbReference type="Proteomes" id="UP000784294"/>
    </source>
</evidence>
<proteinExistence type="predicted"/>
<organism evidence="1 2">
    <name type="scientific">Protopolystoma xenopodis</name>
    <dbReference type="NCBI Taxonomy" id="117903"/>
    <lineage>
        <taxon>Eukaryota</taxon>
        <taxon>Metazoa</taxon>
        <taxon>Spiralia</taxon>
        <taxon>Lophotrochozoa</taxon>
        <taxon>Platyhelminthes</taxon>
        <taxon>Monogenea</taxon>
        <taxon>Polyopisthocotylea</taxon>
        <taxon>Polystomatidea</taxon>
        <taxon>Polystomatidae</taxon>
        <taxon>Protopolystoma</taxon>
    </lineage>
</organism>
<reference evidence="1" key="1">
    <citation type="submission" date="2018-11" db="EMBL/GenBank/DDBJ databases">
        <authorList>
            <consortium name="Pathogen Informatics"/>
        </authorList>
    </citation>
    <scope>NUCLEOTIDE SEQUENCE</scope>
</reference>
<dbReference type="EMBL" id="CAAALY010080537">
    <property type="protein sequence ID" value="VEL26476.1"/>
    <property type="molecule type" value="Genomic_DNA"/>
</dbReference>
<dbReference type="Proteomes" id="UP000784294">
    <property type="component" value="Unassembled WGS sequence"/>
</dbReference>
<dbReference type="AlphaFoldDB" id="A0A3S5CJG0"/>
<evidence type="ECO:0000313" key="1">
    <source>
        <dbReference type="EMBL" id="VEL26476.1"/>
    </source>
</evidence>
<keyword evidence="2" id="KW-1185">Reference proteome</keyword>
<sequence length="85" mass="9212">MQGVLIQGCGLFRNPLSSGSIRVPYCSVGSFPYLPVSMISAHRCHRIRATQGVLFYTLPQLFASTYTPASLSKLLKSGFLIGMAT</sequence>
<accession>A0A3S5CJG0</accession>
<name>A0A3S5CJG0_9PLAT</name>
<comment type="caution">
    <text evidence="1">The sequence shown here is derived from an EMBL/GenBank/DDBJ whole genome shotgun (WGS) entry which is preliminary data.</text>
</comment>
<protein>
    <submittedName>
        <fullName evidence="1">Uncharacterized protein</fullName>
    </submittedName>
</protein>